<dbReference type="RefSeq" id="WP_116175858.1">
    <property type="nucleotide sequence ID" value="NZ_CP144375.1"/>
</dbReference>
<accession>A0A3E0HL69</accession>
<protein>
    <submittedName>
        <fullName evidence="1">Uncharacterized protein</fullName>
    </submittedName>
</protein>
<keyword evidence="2" id="KW-1185">Reference proteome</keyword>
<name>A0A3E0HL69_9PSEU</name>
<sequence length="148" mass="16380">MHIEWETSVAGFLLVGLTEPARIQLRDAVTGTVLDSIDELPVRFGEGPLPDWAEGVFFAHDGDAVAFAADIGDDPHVLCVIEVVDGRLRLHATERVRQIPGEIIEDIALHGDVLYVHDTDDLVTEFDWREPSSPRRITHGPWPPSVEA</sequence>
<organism evidence="1 2">
    <name type="scientific">Kutzneria buriramensis</name>
    <dbReference type="NCBI Taxonomy" id="1045776"/>
    <lineage>
        <taxon>Bacteria</taxon>
        <taxon>Bacillati</taxon>
        <taxon>Actinomycetota</taxon>
        <taxon>Actinomycetes</taxon>
        <taxon>Pseudonocardiales</taxon>
        <taxon>Pseudonocardiaceae</taxon>
        <taxon>Kutzneria</taxon>
    </lineage>
</organism>
<dbReference type="AlphaFoldDB" id="A0A3E0HL69"/>
<dbReference type="SUPFAM" id="SSF50969">
    <property type="entry name" value="YVTN repeat-like/Quinoprotein amine dehydrogenase"/>
    <property type="match status" value="1"/>
</dbReference>
<gene>
    <name evidence="1" type="ORF">BCF44_106397</name>
</gene>
<evidence type="ECO:0000313" key="2">
    <source>
        <dbReference type="Proteomes" id="UP000256269"/>
    </source>
</evidence>
<proteinExistence type="predicted"/>
<dbReference type="OrthoDB" id="5287468at2"/>
<comment type="caution">
    <text evidence="1">The sequence shown here is derived from an EMBL/GenBank/DDBJ whole genome shotgun (WGS) entry which is preliminary data.</text>
</comment>
<dbReference type="InterPro" id="IPR011044">
    <property type="entry name" value="Quino_amine_DH_bsu"/>
</dbReference>
<evidence type="ECO:0000313" key="1">
    <source>
        <dbReference type="EMBL" id="REH47232.1"/>
    </source>
</evidence>
<reference evidence="1 2" key="1">
    <citation type="submission" date="2018-08" db="EMBL/GenBank/DDBJ databases">
        <title>Genomic Encyclopedia of Archaeal and Bacterial Type Strains, Phase II (KMG-II): from individual species to whole genera.</title>
        <authorList>
            <person name="Goeker M."/>
        </authorList>
    </citation>
    <scope>NUCLEOTIDE SEQUENCE [LARGE SCALE GENOMIC DNA]</scope>
    <source>
        <strain evidence="1 2">DSM 45791</strain>
    </source>
</reference>
<dbReference type="Proteomes" id="UP000256269">
    <property type="component" value="Unassembled WGS sequence"/>
</dbReference>
<dbReference type="EMBL" id="QUNO01000006">
    <property type="protein sequence ID" value="REH47232.1"/>
    <property type="molecule type" value="Genomic_DNA"/>
</dbReference>